<comment type="caution">
    <text evidence="4">The sequence shown here is derived from an EMBL/GenBank/DDBJ whole genome shotgun (WGS) entry which is preliminary data.</text>
</comment>
<organism evidence="4 5">
    <name type="scientific">Pseudaquabacterium terrae</name>
    <dbReference type="NCBI Taxonomy" id="2732868"/>
    <lineage>
        <taxon>Bacteria</taxon>
        <taxon>Pseudomonadati</taxon>
        <taxon>Pseudomonadota</taxon>
        <taxon>Betaproteobacteria</taxon>
        <taxon>Burkholderiales</taxon>
        <taxon>Sphaerotilaceae</taxon>
        <taxon>Pseudaquabacterium</taxon>
    </lineage>
</organism>
<reference evidence="4 5" key="1">
    <citation type="submission" date="2020-05" db="EMBL/GenBank/DDBJ databases">
        <title>Aquincola sp. isolate from soil.</title>
        <authorList>
            <person name="Han J."/>
            <person name="Kim D.-U."/>
        </authorList>
    </citation>
    <scope>NUCLEOTIDE SEQUENCE [LARGE SCALE GENOMIC DNA]</scope>
    <source>
        <strain evidence="4 5">S2</strain>
    </source>
</reference>
<evidence type="ECO:0000313" key="5">
    <source>
        <dbReference type="Proteomes" id="UP000737171"/>
    </source>
</evidence>
<keyword evidence="5" id="KW-1185">Reference proteome</keyword>
<keyword evidence="1" id="KW-0805">Transcription regulation</keyword>
<keyword evidence="2" id="KW-0238">DNA-binding</keyword>
<protein>
    <submittedName>
        <fullName evidence="4">Response regulator transcription factor</fullName>
    </submittedName>
</protein>
<proteinExistence type="predicted"/>
<dbReference type="Gene3D" id="3.40.50.2300">
    <property type="match status" value="1"/>
</dbReference>
<dbReference type="RefSeq" id="WP_173135333.1">
    <property type="nucleotide sequence ID" value="NZ_JABRWJ010000023.1"/>
</dbReference>
<keyword evidence="3" id="KW-0804">Transcription</keyword>
<name>A0ABX2EUL2_9BURK</name>
<dbReference type="InterPro" id="IPR039420">
    <property type="entry name" value="WalR-like"/>
</dbReference>
<dbReference type="PANTHER" id="PTHR43214">
    <property type="entry name" value="TWO-COMPONENT RESPONSE REGULATOR"/>
    <property type="match status" value="1"/>
</dbReference>
<dbReference type="InterPro" id="IPR011006">
    <property type="entry name" value="CheY-like_superfamily"/>
</dbReference>
<evidence type="ECO:0000256" key="3">
    <source>
        <dbReference type="ARBA" id="ARBA00023163"/>
    </source>
</evidence>
<dbReference type="SUPFAM" id="SSF52172">
    <property type="entry name" value="CheY-like"/>
    <property type="match status" value="1"/>
</dbReference>
<sequence>MKTALLAGHTPARSQSWREELLATGEWDVLGPVQSFASARVLMHRHDPHLLISDLRLIDGTVLDMIRVLRVGVSPLRAQVLVVAHGEDRLLLDALQEGADSFYDAQDLRSEPLHSHARDTLDGGADITPWIASRLLDHFEADRRSVAVSPLDEMISPLALGHEDLLLLRRLAIGRRVADIARYESVSPRAISARVRAIYRKMQWDLRAGSLSLQAA</sequence>
<evidence type="ECO:0000256" key="2">
    <source>
        <dbReference type="ARBA" id="ARBA00023125"/>
    </source>
</evidence>
<dbReference type="PANTHER" id="PTHR43214:SF41">
    <property type="entry name" value="NITRATE_NITRITE RESPONSE REGULATOR PROTEIN NARP"/>
    <property type="match status" value="1"/>
</dbReference>
<evidence type="ECO:0000256" key="1">
    <source>
        <dbReference type="ARBA" id="ARBA00023015"/>
    </source>
</evidence>
<dbReference type="EMBL" id="JABRWJ010000023">
    <property type="protein sequence ID" value="NRF72321.1"/>
    <property type="molecule type" value="Genomic_DNA"/>
</dbReference>
<evidence type="ECO:0000313" key="4">
    <source>
        <dbReference type="EMBL" id="NRF72321.1"/>
    </source>
</evidence>
<dbReference type="Proteomes" id="UP000737171">
    <property type="component" value="Unassembled WGS sequence"/>
</dbReference>
<gene>
    <name evidence="4" type="ORF">HLB44_35625</name>
</gene>
<accession>A0ABX2EUL2</accession>